<dbReference type="AlphaFoldDB" id="A0A6M4ITR3"/>
<feature type="domain" description="Protein FecR C-terminal" evidence="2">
    <location>
        <begin position="279"/>
        <end position="345"/>
    </location>
</feature>
<sequence length="357" mass="37141">MSDEIRLSAASAPEADWDAISRYVAGESDAVESAAVSEWLTAHPEDAALAAIVKARADRVATRSAVSVDTERALAAVRRRIADSPTLTVARGGAAQPAVAKSAAATRRWRGPMFAAAAAVTAMVGIAQWRGGNTASEQVYATQVGQRDSVKLPDGSTVVLAPGSRLTVSSGYNDGNRDVTLEGAAFFEVKHDGAHPFVVHSRGAEIRDIGTAFSVKTDVNGRVAVAVTHGIVAVRDTTAGSAAPVELRAGDRGVLQSGTVAVARGTVTDEDMAWTRGQLAYRDAPLAEVQADLRRWYGIELQVVDAALAQRTLTASFRGDSAAQVVQVIALALGADVVQRGDTILLQPQGPGSTPNP</sequence>
<dbReference type="EMBL" id="CP053085">
    <property type="protein sequence ID" value="QJR38050.1"/>
    <property type="molecule type" value="Genomic_DNA"/>
</dbReference>
<protein>
    <submittedName>
        <fullName evidence="3">DUF4974 domain-containing protein</fullName>
    </submittedName>
</protein>
<reference evidence="3 4" key="1">
    <citation type="submission" date="2020-05" db="EMBL/GenBank/DDBJ databases">
        <title>Complete genome sequence of Gemmatimonas greenlandica TET16.</title>
        <authorList>
            <person name="Zeng Y."/>
        </authorList>
    </citation>
    <scope>NUCLEOTIDE SEQUENCE [LARGE SCALE GENOMIC DNA]</scope>
    <source>
        <strain evidence="3 4">TET16</strain>
    </source>
</reference>
<dbReference type="RefSeq" id="WP_171227486.1">
    <property type="nucleotide sequence ID" value="NZ_CP053085.1"/>
</dbReference>
<evidence type="ECO:0000313" key="3">
    <source>
        <dbReference type="EMBL" id="QJR38050.1"/>
    </source>
</evidence>
<dbReference type="KEGG" id="ggr:HKW67_22225"/>
<dbReference type="Gene3D" id="3.55.50.30">
    <property type="match status" value="1"/>
</dbReference>
<dbReference type="InterPro" id="IPR012373">
    <property type="entry name" value="Ferrdict_sens_TM"/>
</dbReference>
<dbReference type="PANTHER" id="PTHR30273:SF2">
    <property type="entry name" value="PROTEIN FECR"/>
    <property type="match status" value="1"/>
</dbReference>
<evidence type="ECO:0000259" key="1">
    <source>
        <dbReference type="Pfam" id="PF04773"/>
    </source>
</evidence>
<organism evidence="3 4">
    <name type="scientific">Gemmatimonas groenlandica</name>
    <dbReference type="NCBI Taxonomy" id="2732249"/>
    <lineage>
        <taxon>Bacteria</taxon>
        <taxon>Pseudomonadati</taxon>
        <taxon>Gemmatimonadota</taxon>
        <taxon>Gemmatimonadia</taxon>
        <taxon>Gemmatimonadales</taxon>
        <taxon>Gemmatimonadaceae</taxon>
        <taxon>Gemmatimonas</taxon>
    </lineage>
</organism>
<dbReference type="GO" id="GO:0016989">
    <property type="term" value="F:sigma factor antagonist activity"/>
    <property type="evidence" value="ECO:0007669"/>
    <property type="project" value="TreeGrafter"/>
</dbReference>
<keyword evidence="4" id="KW-1185">Reference proteome</keyword>
<accession>A0A6M4ITR3</accession>
<dbReference type="Proteomes" id="UP000500938">
    <property type="component" value="Chromosome"/>
</dbReference>
<name>A0A6M4ITR3_9BACT</name>
<evidence type="ECO:0000259" key="2">
    <source>
        <dbReference type="Pfam" id="PF16344"/>
    </source>
</evidence>
<dbReference type="Pfam" id="PF04773">
    <property type="entry name" value="FecR"/>
    <property type="match status" value="1"/>
</dbReference>
<proteinExistence type="predicted"/>
<dbReference type="PIRSF" id="PIRSF018266">
    <property type="entry name" value="FecR"/>
    <property type="match status" value="1"/>
</dbReference>
<dbReference type="Gene3D" id="2.60.120.1440">
    <property type="match status" value="1"/>
</dbReference>
<dbReference type="InterPro" id="IPR006860">
    <property type="entry name" value="FecR"/>
</dbReference>
<gene>
    <name evidence="3" type="ORF">HKW67_22225</name>
</gene>
<dbReference type="Pfam" id="PF16344">
    <property type="entry name" value="FecR_C"/>
    <property type="match status" value="1"/>
</dbReference>
<feature type="domain" description="FecR protein" evidence="1">
    <location>
        <begin position="139"/>
        <end position="232"/>
    </location>
</feature>
<dbReference type="InterPro" id="IPR032508">
    <property type="entry name" value="FecR_C"/>
</dbReference>
<dbReference type="PANTHER" id="PTHR30273">
    <property type="entry name" value="PERIPLASMIC SIGNAL SENSOR AND SIGMA FACTOR ACTIVATOR FECR-RELATED"/>
    <property type="match status" value="1"/>
</dbReference>
<evidence type="ECO:0000313" key="4">
    <source>
        <dbReference type="Proteomes" id="UP000500938"/>
    </source>
</evidence>